<keyword evidence="3" id="KW-0472">Membrane</keyword>
<dbReference type="Pfam" id="PF10145">
    <property type="entry name" value="PhageMin_Tail"/>
    <property type="match status" value="1"/>
</dbReference>
<feature type="transmembrane region" description="Helical" evidence="3">
    <location>
        <begin position="512"/>
        <end position="536"/>
    </location>
</feature>
<feature type="coiled-coil region" evidence="2">
    <location>
        <begin position="68"/>
        <end position="102"/>
    </location>
</feature>
<dbReference type="InterPro" id="IPR010090">
    <property type="entry name" value="Phage_tape_meas"/>
</dbReference>
<dbReference type="RefSeq" id="WP_345929511.1">
    <property type="nucleotide sequence ID" value="NZ_JBDIVF010000010.1"/>
</dbReference>
<dbReference type="EMBL" id="JBEWLZ010000013">
    <property type="protein sequence ID" value="MET1491583.1"/>
    <property type="molecule type" value="Genomic_DNA"/>
</dbReference>
<comment type="caution">
    <text evidence="5">The sequence shown here is derived from an EMBL/GenBank/DDBJ whole genome shotgun (WGS) entry which is preliminary data.</text>
</comment>
<gene>
    <name evidence="5" type="ORF">ABVT11_17215</name>
</gene>
<feature type="domain" description="Phage tail tape measure protein" evidence="4">
    <location>
        <begin position="174"/>
        <end position="376"/>
    </location>
</feature>
<evidence type="ECO:0000256" key="2">
    <source>
        <dbReference type="SAM" id="Coils"/>
    </source>
</evidence>
<accession>A0ABV2CUL5</accession>
<dbReference type="PANTHER" id="PTHR37813">
    <property type="entry name" value="FELS-2 PROPHAGE PROTEIN"/>
    <property type="match status" value="1"/>
</dbReference>
<evidence type="ECO:0000259" key="4">
    <source>
        <dbReference type="Pfam" id="PF10145"/>
    </source>
</evidence>
<name>A0ABV2CUL5_9RHOO</name>
<evidence type="ECO:0000313" key="6">
    <source>
        <dbReference type="Proteomes" id="UP001548590"/>
    </source>
</evidence>
<keyword evidence="3" id="KW-1133">Transmembrane helix</keyword>
<feature type="transmembrane region" description="Helical" evidence="3">
    <location>
        <begin position="542"/>
        <end position="560"/>
    </location>
</feature>
<proteinExistence type="predicted"/>
<reference evidence="5 6" key="1">
    <citation type="submission" date="2024-07" db="EMBL/GenBank/DDBJ databases">
        <title>Uliginosibacterium paludis KCTC:42655.</title>
        <authorList>
            <person name="Kim M.K."/>
        </authorList>
    </citation>
    <scope>NUCLEOTIDE SEQUENCE [LARGE SCALE GENOMIC DNA]</scope>
    <source>
        <strain evidence="5 6">KCTC 42655</strain>
    </source>
</reference>
<keyword evidence="6" id="KW-1185">Reference proteome</keyword>
<evidence type="ECO:0000256" key="1">
    <source>
        <dbReference type="ARBA" id="ARBA00022612"/>
    </source>
</evidence>
<keyword evidence="3" id="KW-0812">Transmembrane</keyword>
<evidence type="ECO:0000256" key="3">
    <source>
        <dbReference type="SAM" id="Phobius"/>
    </source>
</evidence>
<organism evidence="5 6">
    <name type="scientific">Uliginosibacterium paludis</name>
    <dbReference type="NCBI Taxonomy" id="1615952"/>
    <lineage>
        <taxon>Bacteria</taxon>
        <taxon>Pseudomonadati</taxon>
        <taxon>Pseudomonadota</taxon>
        <taxon>Betaproteobacteria</taxon>
        <taxon>Rhodocyclales</taxon>
        <taxon>Zoogloeaceae</taxon>
        <taxon>Uliginosibacterium</taxon>
    </lineage>
</organism>
<evidence type="ECO:0000313" key="5">
    <source>
        <dbReference type="EMBL" id="MET1491583.1"/>
    </source>
</evidence>
<feature type="transmembrane region" description="Helical" evidence="3">
    <location>
        <begin position="473"/>
        <end position="500"/>
    </location>
</feature>
<keyword evidence="1" id="KW-1188">Viral release from host cell</keyword>
<dbReference type="Proteomes" id="UP001548590">
    <property type="component" value="Unassembled WGS sequence"/>
</dbReference>
<dbReference type="PANTHER" id="PTHR37813:SF1">
    <property type="entry name" value="FELS-2 PROPHAGE PROTEIN"/>
    <property type="match status" value="1"/>
</dbReference>
<keyword evidence="2" id="KW-0175">Coiled coil</keyword>
<protein>
    <submittedName>
        <fullName evidence="5">Phage tail tape measure protein</fullName>
    </submittedName>
</protein>
<sequence>MAFDKLKLEVVLSAIDKLSRPLSAAKGKSGELARQLQHTQASITNLQRATRVLEDRMAGAGVPTREMIESQKALAQEANALNERYRVQRAQLTALNEQMRRQQAIAAASERIGRTRDSLAKSGVGLGAAGAATLAGVGSTVSAYAEAEDAATGLRVAMMRANHSVPETFQQLNELATQLGDKLPGTTADFQTMMTTLIRQGMSAESILGGLGKATAYLAVQMKMPTDQAAEFAAKMQDATRSTEGEMMDLMDVIQRSFYAGVDPANVLNAFAKLSPALGVLKAQGLEGARALAPLIALMDQAGMAGEASGNAIRKVLQMSLDAKKVAKGNAAGGINLDFTNGKGEFGGLDQLFAQLTKLQGMSTQKRLSVIKEIYGDDAETLQVVSLLIDKGKAGYAEMQQKMAAQAELQARVNEQLGTLKNEWEAASGSFTNLLATAGAALAPDLKALIQWMGDASASVRAFAAEHPRLMTWLMRIAAGLGVLLVVLGALLIGAAALLAPFAMMGTAMAGVTTAGTLATGAFTLMGGAVSAVTAFLLANPIVAIIAGIAVAATLIYKYWEPIKGWFKGLWSEITQAFSEGIGGIAKLLLNWSPLGAVYDKVRLVAGLFGKKLPPTAADALGAVAEAGRQAGSQASQITSARTGFAPRAAAAPVVQSGPATFQIYAAPGMNPAEVANLVDQKLQQRDTAVRARLRSRFADNH</sequence>
<dbReference type="NCBIfam" id="TIGR01760">
    <property type="entry name" value="tape_meas_TP901"/>
    <property type="match status" value="1"/>
</dbReference>